<evidence type="ECO:0000313" key="1">
    <source>
        <dbReference type="EMBL" id="CZS91464.1"/>
    </source>
</evidence>
<proteinExistence type="predicted"/>
<gene>
    <name evidence="1" type="ORF">RAG0_02082</name>
</gene>
<evidence type="ECO:0000313" key="2">
    <source>
        <dbReference type="Proteomes" id="UP000178912"/>
    </source>
</evidence>
<dbReference type="Proteomes" id="UP000178912">
    <property type="component" value="Unassembled WGS sequence"/>
</dbReference>
<dbReference type="EMBL" id="FJUX01000008">
    <property type="protein sequence ID" value="CZS91464.1"/>
    <property type="molecule type" value="Genomic_DNA"/>
</dbReference>
<dbReference type="OrthoDB" id="3438628at2759"/>
<accession>A0A1E1K4G8</accession>
<reference evidence="2" key="1">
    <citation type="submission" date="2016-03" db="EMBL/GenBank/DDBJ databases">
        <authorList>
            <person name="Guldener U."/>
        </authorList>
    </citation>
    <scope>NUCLEOTIDE SEQUENCE [LARGE SCALE GENOMIC DNA]</scope>
    <source>
        <strain evidence="2">04CH-RAC-A.6.1</strain>
    </source>
</reference>
<name>A0A1E1K4G8_9HELO</name>
<protein>
    <submittedName>
        <fullName evidence="1">Uncharacterized protein</fullName>
    </submittedName>
</protein>
<dbReference type="AlphaFoldDB" id="A0A1E1K4G8"/>
<organism evidence="1 2">
    <name type="scientific">Rhynchosporium agropyri</name>
    <dbReference type="NCBI Taxonomy" id="914238"/>
    <lineage>
        <taxon>Eukaryota</taxon>
        <taxon>Fungi</taxon>
        <taxon>Dikarya</taxon>
        <taxon>Ascomycota</taxon>
        <taxon>Pezizomycotina</taxon>
        <taxon>Leotiomycetes</taxon>
        <taxon>Helotiales</taxon>
        <taxon>Ploettnerulaceae</taxon>
        <taxon>Rhynchosporium</taxon>
    </lineage>
</organism>
<sequence>MPTIRPREHVWTAFELHTMLCLITKGVHLEQRPNKRTEERTVTRANAYENFYTALNNAVHGKDFNRDIHKKEVTRMLDQMLAERKHVVGLGGLVERQRNGRVTRALSMAWNRSKCNDYDGSVGEWDQGRKEKVMMQYKITRGIIAAPVEVPGEDRDIAMAGDDFINEVSSMKDLCLTQVQDTGRSRWRSERERAYESISPDRAPAVQNPSLTKTHLDSFRILPETLKSSSNFDWATNPCTNRDNYARSEISTIDRPFRRAGLRNRELSRPMEAKYIGNVYQADRMRLPHEAYRSSTTLKSGFSTSKIFDKRDYHSTDKNYYSSTPDFGDGYSTPMDMSPQTTTPVSRLSINPYIRSSRDSSLQASHKLKINSRKETSAGLERALAGELNQDVDMMDDLEADLTAAMEAQSQDQMMA</sequence>
<keyword evidence="2" id="KW-1185">Reference proteome</keyword>